<evidence type="ECO:0000313" key="3">
    <source>
        <dbReference type="Proteomes" id="UP000266292"/>
    </source>
</evidence>
<organism evidence="2 3">
    <name type="scientific">Pontibacter actiniarum</name>
    <dbReference type="NCBI Taxonomy" id="323450"/>
    <lineage>
        <taxon>Bacteria</taxon>
        <taxon>Pseudomonadati</taxon>
        <taxon>Bacteroidota</taxon>
        <taxon>Cytophagia</taxon>
        <taxon>Cytophagales</taxon>
        <taxon>Hymenobacteraceae</taxon>
        <taxon>Pontibacter</taxon>
    </lineage>
</organism>
<accession>A0A1X9YZC1</accession>
<evidence type="ECO:0000256" key="1">
    <source>
        <dbReference type="SAM" id="Coils"/>
    </source>
</evidence>
<protein>
    <recommendedName>
        <fullName evidence="4">Viral A-type inclusion protein</fullName>
    </recommendedName>
</protein>
<dbReference type="Proteomes" id="UP000266292">
    <property type="component" value="Plasmid unnamed"/>
</dbReference>
<sequence>MERKALNYLNLTLVTLLLTLTLFSCKQQASEVESGKAPNKVEALKQEVMGIHDKIMPRIGTLMHLKKQLNKKAAQLDTTRETDKRQAAALQLAIKDLEQADEAMMQWMRTYEDPDLAEGQAKALEYLALKKKEILTVKEQMESSETAAKSLLSSK</sequence>
<dbReference type="STRING" id="709015.GCA_000472485_00065"/>
<evidence type="ECO:0008006" key="4">
    <source>
        <dbReference type="Google" id="ProtNLM"/>
    </source>
</evidence>
<geneLocation type="plasmid" evidence="2 3">
    <name>unnamed</name>
</geneLocation>
<dbReference type="EMBL" id="CP021236">
    <property type="protein sequence ID" value="ARS38084.1"/>
    <property type="molecule type" value="Genomic_DNA"/>
</dbReference>
<gene>
    <name evidence="2" type="ORF">CA264_21285</name>
</gene>
<dbReference type="PROSITE" id="PS51257">
    <property type="entry name" value="PROKAR_LIPOPROTEIN"/>
    <property type="match status" value="1"/>
</dbReference>
<reference evidence="3" key="1">
    <citation type="submission" date="2017-05" db="EMBL/GenBank/DDBJ databases">
        <authorList>
            <person name="Ray J."/>
            <person name="Price M."/>
            <person name="Deutschbauer A."/>
        </authorList>
    </citation>
    <scope>NUCLEOTIDE SEQUENCE [LARGE SCALE GENOMIC DNA]</scope>
    <source>
        <strain evidence="3">DSM 19842</strain>
        <plasmid evidence="3">unnamed</plasmid>
    </source>
</reference>
<keyword evidence="2" id="KW-0614">Plasmid</keyword>
<name>A0A1X9YZC1_9BACT</name>
<dbReference type="OrthoDB" id="1436925at2"/>
<dbReference type="KEGG" id="pact:CA264_21285"/>
<keyword evidence="1" id="KW-0175">Coiled coil</keyword>
<keyword evidence="3" id="KW-1185">Reference proteome</keyword>
<dbReference type="AlphaFoldDB" id="A0A1X9YZC1"/>
<proteinExistence type="predicted"/>
<dbReference type="RefSeq" id="WP_025603837.1">
    <property type="nucleotide sequence ID" value="NZ_CP021236.1"/>
</dbReference>
<evidence type="ECO:0000313" key="2">
    <source>
        <dbReference type="EMBL" id="ARS38084.1"/>
    </source>
</evidence>
<feature type="coiled-coil region" evidence="1">
    <location>
        <begin position="62"/>
        <end position="100"/>
    </location>
</feature>